<keyword evidence="12 16" id="KW-0472">Membrane</keyword>
<keyword evidence="4" id="KW-0645">Protease</keyword>
<feature type="transmembrane region" description="Helical" evidence="16">
    <location>
        <begin position="580"/>
        <end position="602"/>
    </location>
</feature>
<evidence type="ECO:0000256" key="6">
    <source>
        <dbReference type="ARBA" id="ARBA00022723"/>
    </source>
</evidence>
<keyword evidence="8" id="KW-0256">Endoplasmic reticulum</keyword>
<dbReference type="Pfam" id="PF22248">
    <property type="entry name" value="ERMP1_C"/>
    <property type="match status" value="1"/>
</dbReference>
<keyword evidence="11" id="KW-0482">Metalloprotease</keyword>
<comment type="subcellular location">
    <subcellularLocation>
        <location evidence="2">Endoplasmic reticulum membrane</location>
        <topology evidence="2">Multi-pass membrane protein</topology>
    </subcellularLocation>
</comment>
<evidence type="ECO:0000256" key="9">
    <source>
        <dbReference type="ARBA" id="ARBA00022833"/>
    </source>
</evidence>
<evidence type="ECO:0000256" key="12">
    <source>
        <dbReference type="ARBA" id="ARBA00023136"/>
    </source>
</evidence>
<protein>
    <recommendedName>
        <fullName evidence="14">FXNA-like protease</fullName>
    </recommendedName>
</protein>
<proteinExistence type="inferred from homology"/>
<gene>
    <name evidence="20" type="ORF">WN48_11165</name>
</gene>
<feature type="transmembrane region" description="Helical" evidence="16">
    <location>
        <begin position="481"/>
        <end position="498"/>
    </location>
</feature>
<reference evidence="20 21" key="1">
    <citation type="submission" date="2015-07" db="EMBL/GenBank/DDBJ databases">
        <title>The genome of Eufriesea mexicana.</title>
        <authorList>
            <person name="Pan H."/>
            <person name="Kapheim K."/>
        </authorList>
    </citation>
    <scope>NUCLEOTIDE SEQUENCE [LARGE SCALE GENOMIC DNA]</scope>
    <source>
        <strain evidence="20">0111107269</strain>
        <tissue evidence="20">Whole body</tissue>
    </source>
</reference>
<dbReference type="CDD" id="cd03875">
    <property type="entry name" value="M28_Fxna_like"/>
    <property type="match status" value="1"/>
</dbReference>
<evidence type="ECO:0000256" key="14">
    <source>
        <dbReference type="ARBA" id="ARBA00078796"/>
    </source>
</evidence>
<dbReference type="Proteomes" id="UP000250275">
    <property type="component" value="Unassembled WGS sequence"/>
</dbReference>
<evidence type="ECO:0000256" key="11">
    <source>
        <dbReference type="ARBA" id="ARBA00023049"/>
    </source>
</evidence>
<dbReference type="OrthoDB" id="76293at2759"/>
<feature type="region of interest" description="Disordered" evidence="15">
    <location>
        <begin position="885"/>
        <end position="939"/>
    </location>
</feature>
<dbReference type="EMBL" id="KQ769179">
    <property type="protein sequence ID" value="OAD52919.1"/>
    <property type="molecule type" value="Genomic_DNA"/>
</dbReference>
<feature type="transmembrane region" description="Helical" evidence="16">
    <location>
        <begin position="339"/>
        <end position="360"/>
    </location>
</feature>
<dbReference type="SUPFAM" id="SSF53187">
    <property type="entry name" value="Zn-dependent exopeptidases"/>
    <property type="match status" value="1"/>
</dbReference>
<evidence type="ECO:0000256" key="13">
    <source>
        <dbReference type="ARBA" id="ARBA00023180"/>
    </source>
</evidence>
<feature type="transmembrane region" description="Helical" evidence="16">
    <location>
        <begin position="380"/>
        <end position="405"/>
    </location>
</feature>
<evidence type="ECO:0000256" key="10">
    <source>
        <dbReference type="ARBA" id="ARBA00022989"/>
    </source>
</evidence>
<dbReference type="InterPro" id="IPR053974">
    <property type="entry name" value="ERMP1_1-A_TM"/>
</dbReference>
<dbReference type="Pfam" id="PF04389">
    <property type="entry name" value="Peptidase_M28"/>
    <property type="match status" value="1"/>
</dbReference>
<evidence type="ECO:0000259" key="19">
    <source>
        <dbReference type="Pfam" id="PF22249"/>
    </source>
</evidence>
<dbReference type="Pfam" id="PF22249">
    <property type="entry name" value="ERMP1-TM"/>
    <property type="match status" value="1"/>
</dbReference>
<feature type="domain" description="Endoplasmic reticulum metallopeptidase 1-like C-terminal" evidence="18">
    <location>
        <begin position="612"/>
        <end position="832"/>
    </location>
</feature>
<keyword evidence="5 16" id="KW-0812">Transmembrane</keyword>
<feature type="transmembrane region" description="Helical" evidence="16">
    <location>
        <begin position="39"/>
        <end position="57"/>
    </location>
</feature>
<dbReference type="GO" id="GO:0005789">
    <property type="term" value="C:endoplasmic reticulum membrane"/>
    <property type="evidence" value="ECO:0007669"/>
    <property type="project" value="UniProtKB-SubCell"/>
</dbReference>
<comment type="cofactor">
    <cofactor evidence="1">
        <name>Zn(2+)</name>
        <dbReference type="ChEBI" id="CHEBI:29105"/>
    </cofactor>
</comment>
<evidence type="ECO:0000256" key="3">
    <source>
        <dbReference type="ARBA" id="ARBA00010918"/>
    </source>
</evidence>
<evidence type="ECO:0000256" key="5">
    <source>
        <dbReference type="ARBA" id="ARBA00022692"/>
    </source>
</evidence>
<feature type="domain" description="Endoplasmic reticulum metallopeptidase 1/1-A TM" evidence="19">
    <location>
        <begin position="375"/>
        <end position="592"/>
    </location>
</feature>
<evidence type="ECO:0000256" key="8">
    <source>
        <dbReference type="ARBA" id="ARBA00022824"/>
    </source>
</evidence>
<feature type="transmembrane region" description="Helical" evidence="16">
    <location>
        <begin position="451"/>
        <end position="475"/>
    </location>
</feature>
<dbReference type="Gene3D" id="3.40.630.10">
    <property type="entry name" value="Zn peptidases"/>
    <property type="match status" value="1"/>
</dbReference>
<evidence type="ECO:0000259" key="18">
    <source>
        <dbReference type="Pfam" id="PF22248"/>
    </source>
</evidence>
<dbReference type="InterPro" id="IPR045175">
    <property type="entry name" value="M28_fam"/>
</dbReference>
<dbReference type="FunFam" id="3.40.630.10:FF:000008">
    <property type="entry name" value="Endoplasmic reticulum metallopeptidase 1"/>
    <property type="match status" value="1"/>
</dbReference>
<keyword evidence="7" id="KW-0378">Hydrolase</keyword>
<comment type="similarity">
    <text evidence="3">Belongs to the peptidase M28 family.</text>
</comment>
<dbReference type="InterPro" id="IPR007484">
    <property type="entry name" value="Peptidase_M28"/>
</dbReference>
<keyword evidence="21" id="KW-1185">Reference proteome</keyword>
<dbReference type="GO" id="GO:0046872">
    <property type="term" value="F:metal ion binding"/>
    <property type="evidence" value="ECO:0007669"/>
    <property type="project" value="UniProtKB-KW"/>
</dbReference>
<organism evidence="20 21">
    <name type="scientific">Eufriesea mexicana</name>
    <dbReference type="NCBI Taxonomy" id="516756"/>
    <lineage>
        <taxon>Eukaryota</taxon>
        <taxon>Metazoa</taxon>
        <taxon>Ecdysozoa</taxon>
        <taxon>Arthropoda</taxon>
        <taxon>Hexapoda</taxon>
        <taxon>Insecta</taxon>
        <taxon>Pterygota</taxon>
        <taxon>Neoptera</taxon>
        <taxon>Endopterygota</taxon>
        <taxon>Hymenoptera</taxon>
        <taxon>Apocrita</taxon>
        <taxon>Aculeata</taxon>
        <taxon>Apoidea</taxon>
        <taxon>Anthophila</taxon>
        <taxon>Apidae</taxon>
        <taxon>Eufriesea</taxon>
    </lineage>
</organism>
<name>A0A310SFB6_9HYME</name>
<evidence type="ECO:0000256" key="4">
    <source>
        <dbReference type="ARBA" id="ARBA00022670"/>
    </source>
</evidence>
<feature type="domain" description="Peptidase M28" evidence="17">
    <location>
        <begin position="155"/>
        <end position="301"/>
    </location>
</feature>
<feature type="transmembrane region" description="Helical" evidence="16">
    <location>
        <begin position="510"/>
        <end position="536"/>
    </location>
</feature>
<evidence type="ECO:0000313" key="20">
    <source>
        <dbReference type="EMBL" id="OAD52919.1"/>
    </source>
</evidence>
<evidence type="ECO:0000256" key="15">
    <source>
        <dbReference type="SAM" id="MobiDB-lite"/>
    </source>
</evidence>
<keyword evidence="10 16" id="KW-1133">Transmembrane helix</keyword>
<evidence type="ECO:0000256" key="7">
    <source>
        <dbReference type="ARBA" id="ARBA00022801"/>
    </source>
</evidence>
<dbReference type="GO" id="GO:0006508">
    <property type="term" value="P:proteolysis"/>
    <property type="evidence" value="ECO:0007669"/>
    <property type="project" value="UniProtKB-KW"/>
</dbReference>
<feature type="transmembrane region" description="Helical" evidence="16">
    <location>
        <begin position="551"/>
        <end position="573"/>
    </location>
</feature>
<evidence type="ECO:0000313" key="21">
    <source>
        <dbReference type="Proteomes" id="UP000250275"/>
    </source>
</evidence>
<accession>A0A310SFB6</accession>
<dbReference type="InterPro" id="IPR053973">
    <property type="entry name" value="ERMP1-like_C"/>
</dbReference>
<sequence>MKDGIRLRQHVTKRSTGDVLYEDKAFSKKKEVLPNETQHLLFLFTFYLFVSIIIITFEKKLPEPLTINKEGLYPGKFIAERAHNHLLNITSIGPRIVGSYENEVLAIKYLTNIINNVVKGANENHKILINVTKHSGAFPLKFLDGMTNVYRNVQNVIVKIGPHRSTQSSLLINCHFDTFPESPGGSDDGAGCAVMLEILRVIAHSSKLLKHNIIFLFNGAEENLLQASHGFITQHPWAKEVRAFINLEACGAGGRELLFQAGPDSSWMLQIYAKSVPYPYASSLAQEIFESGSLQRTGDNILALIQGVVLDNYLSMVPPQDRTGNPVFFDFLGIFVIRWPQYVASTINIISIVGGIYSIYLNMQTARRDVKRSVYLKHLLLCTGAIIVSWLVSILSCTLIALVLTKLGKVMSWYARPAWLFFLYVVPTIFVSMTFFLFVGSRQKKELKSTWVLYEIYCDSYSIIWMSVLSCCVVFEIRSGFIPLHWVVFPTLGNILRCNFFNKWKGWKWLFYYLVTMCLPYIQSFYLVIGALYLFIPIMGRSGSSINSEVVMANMLCILFSLLLSFTLPFVLLIKNAERILSVLVGIFLITIGILILTPLGFPYSGDLSSLAPERFMIAHTQRQYYDINGNLRHSGTGYWIADLDMNSPYSVEAMVPEIGAVMSTVKDCEKELYCGLPYFMPVTTFLWKTSWIPGPAPLISVPTKLELISKSTRQNIVTFTFNITGPDHISIILSPYKGVHLERWSILEGKPLEGPKWNDRETYFIYYSCASNCVPFRFSLDLNVNSMPKTPCLSIALGGHFLHGEHQTSLRFKRFLAQFPPWSVVTPWTATSPPFWYLESPSTTHERKQLRGNEQPVQQFAALPVEKIFINAWSTGKGGNSLIPAIGRSGRTDSGEEEGTNRTIGFRPIEQEARGASSPLDLDRSTSSSKPRRPRYQLFGEPPALCRCLFQITR</sequence>
<dbReference type="InterPro" id="IPR048024">
    <property type="entry name" value="Fxna-like_M28_dom"/>
</dbReference>
<dbReference type="PANTHER" id="PTHR12147:SF22">
    <property type="entry name" value="ENDOPLASMIC RETICULUM METALLOPEPTIDASE 1"/>
    <property type="match status" value="1"/>
</dbReference>
<keyword evidence="9" id="KW-0862">Zinc</keyword>
<dbReference type="GO" id="GO:0008235">
    <property type="term" value="F:metalloexopeptidase activity"/>
    <property type="evidence" value="ECO:0007669"/>
    <property type="project" value="InterPro"/>
</dbReference>
<keyword evidence="13" id="KW-0325">Glycoprotein</keyword>
<evidence type="ECO:0000256" key="1">
    <source>
        <dbReference type="ARBA" id="ARBA00001947"/>
    </source>
</evidence>
<dbReference type="AlphaFoldDB" id="A0A310SFB6"/>
<evidence type="ECO:0000256" key="2">
    <source>
        <dbReference type="ARBA" id="ARBA00004477"/>
    </source>
</evidence>
<feature type="transmembrane region" description="Helical" evidence="16">
    <location>
        <begin position="417"/>
        <end position="439"/>
    </location>
</feature>
<dbReference type="PANTHER" id="PTHR12147">
    <property type="entry name" value="METALLOPEPTIDASE M28 FAMILY MEMBER"/>
    <property type="match status" value="1"/>
</dbReference>
<keyword evidence="6" id="KW-0479">Metal-binding</keyword>
<evidence type="ECO:0000259" key="17">
    <source>
        <dbReference type="Pfam" id="PF04389"/>
    </source>
</evidence>
<evidence type="ECO:0000256" key="16">
    <source>
        <dbReference type="SAM" id="Phobius"/>
    </source>
</evidence>